<keyword evidence="3" id="KW-1185">Reference proteome</keyword>
<comment type="caution">
    <text evidence="2">The sequence shown here is derived from an EMBL/GenBank/DDBJ whole genome shotgun (WGS) entry which is preliminary data.</text>
</comment>
<evidence type="ECO:0000313" key="3">
    <source>
        <dbReference type="Proteomes" id="UP001168821"/>
    </source>
</evidence>
<accession>A0AA38MM69</accession>
<dbReference type="EMBL" id="JALNTZ010000002">
    <property type="protein sequence ID" value="KAJ3660908.1"/>
    <property type="molecule type" value="Genomic_DNA"/>
</dbReference>
<reference evidence="2" key="1">
    <citation type="journal article" date="2023" name="G3 (Bethesda)">
        <title>Whole genome assemblies of Zophobas morio and Tenebrio molitor.</title>
        <authorList>
            <person name="Kaur S."/>
            <person name="Stinson S.A."/>
            <person name="diCenzo G.C."/>
        </authorList>
    </citation>
    <scope>NUCLEOTIDE SEQUENCE</scope>
    <source>
        <strain evidence="2">QUZm001</strain>
    </source>
</reference>
<dbReference type="AlphaFoldDB" id="A0AA38MM69"/>
<feature type="region of interest" description="Disordered" evidence="1">
    <location>
        <begin position="1"/>
        <end position="23"/>
    </location>
</feature>
<sequence>MSSVMATNLTQQKRGQLNTHTSIQKTTAATLKDTRIRFYWKHGEDAATKNRRDMCFEKTPHQRKQNRALGSAFGINTTSLNILRRTIG</sequence>
<proteinExistence type="predicted"/>
<dbReference type="Proteomes" id="UP001168821">
    <property type="component" value="Unassembled WGS sequence"/>
</dbReference>
<name>A0AA38MM69_9CUCU</name>
<evidence type="ECO:0000256" key="1">
    <source>
        <dbReference type="SAM" id="MobiDB-lite"/>
    </source>
</evidence>
<protein>
    <submittedName>
        <fullName evidence="2">Uncharacterized protein</fullName>
    </submittedName>
</protein>
<evidence type="ECO:0000313" key="2">
    <source>
        <dbReference type="EMBL" id="KAJ3660908.1"/>
    </source>
</evidence>
<organism evidence="2 3">
    <name type="scientific">Zophobas morio</name>
    <dbReference type="NCBI Taxonomy" id="2755281"/>
    <lineage>
        <taxon>Eukaryota</taxon>
        <taxon>Metazoa</taxon>
        <taxon>Ecdysozoa</taxon>
        <taxon>Arthropoda</taxon>
        <taxon>Hexapoda</taxon>
        <taxon>Insecta</taxon>
        <taxon>Pterygota</taxon>
        <taxon>Neoptera</taxon>
        <taxon>Endopterygota</taxon>
        <taxon>Coleoptera</taxon>
        <taxon>Polyphaga</taxon>
        <taxon>Cucujiformia</taxon>
        <taxon>Tenebrionidae</taxon>
        <taxon>Zophobas</taxon>
    </lineage>
</organism>
<gene>
    <name evidence="2" type="ORF">Zmor_005335</name>
</gene>